<dbReference type="Gene3D" id="2.40.50.140">
    <property type="entry name" value="Nucleic acid-binding proteins"/>
    <property type="match status" value="1"/>
</dbReference>
<proteinExistence type="predicted"/>
<dbReference type="InterPro" id="IPR012340">
    <property type="entry name" value="NA-bd_OB-fold"/>
</dbReference>
<dbReference type="Pfam" id="PF01336">
    <property type="entry name" value="tRNA_anti-codon"/>
    <property type="match status" value="1"/>
</dbReference>
<evidence type="ECO:0000313" key="2">
    <source>
        <dbReference type="EMBL" id="CAB0040951.1"/>
    </source>
</evidence>
<dbReference type="GO" id="GO:0003676">
    <property type="term" value="F:nucleic acid binding"/>
    <property type="evidence" value="ECO:0007669"/>
    <property type="project" value="InterPro"/>
</dbReference>
<dbReference type="InterPro" id="IPR004365">
    <property type="entry name" value="NA-bd_OB_tRNA"/>
</dbReference>
<reference evidence="2 3" key="1">
    <citation type="submission" date="2020-02" db="EMBL/GenBank/DDBJ databases">
        <authorList>
            <person name="Ferguson B K."/>
        </authorList>
    </citation>
    <scope>NUCLEOTIDE SEQUENCE [LARGE SCALE GENOMIC DNA]</scope>
</reference>
<organism evidence="2 3">
    <name type="scientific">Trichogramma brassicae</name>
    <dbReference type="NCBI Taxonomy" id="86971"/>
    <lineage>
        <taxon>Eukaryota</taxon>
        <taxon>Metazoa</taxon>
        <taxon>Ecdysozoa</taxon>
        <taxon>Arthropoda</taxon>
        <taxon>Hexapoda</taxon>
        <taxon>Insecta</taxon>
        <taxon>Pterygota</taxon>
        <taxon>Neoptera</taxon>
        <taxon>Endopterygota</taxon>
        <taxon>Hymenoptera</taxon>
        <taxon>Apocrita</taxon>
        <taxon>Proctotrupomorpha</taxon>
        <taxon>Chalcidoidea</taxon>
        <taxon>Trichogrammatidae</taxon>
        <taxon>Trichogramma</taxon>
    </lineage>
</organism>
<keyword evidence="3" id="KW-1185">Reference proteome</keyword>
<feature type="domain" description="OB" evidence="1">
    <location>
        <begin position="39"/>
        <end position="93"/>
    </location>
</feature>
<gene>
    <name evidence="2" type="ORF">TBRA_LOCUS12641</name>
</gene>
<dbReference type="AlphaFoldDB" id="A0A6H5IRI1"/>
<protein>
    <recommendedName>
        <fullName evidence="1">OB domain-containing protein</fullName>
    </recommendedName>
</protein>
<name>A0A6H5IRI1_9HYME</name>
<dbReference type="OrthoDB" id="1751331at2759"/>
<dbReference type="SUPFAM" id="SSF50249">
    <property type="entry name" value="Nucleic acid-binding proteins"/>
    <property type="match status" value="1"/>
</dbReference>
<accession>A0A6H5IRI1</accession>
<evidence type="ECO:0000259" key="1">
    <source>
        <dbReference type="Pfam" id="PF01336"/>
    </source>
</evidence>
<dbReference type="Proteomes" id="UP000479190">
    <property type="component" value="Unassembled WGS sequence"/>
</dbReference>
<evidence type="ECO:0000313" key="3">
    <source>
        <dbReference type="Proteomes" id="UP000479190"/>
    </source>
</evidence>
<dbReference type="EMBL" id="CADCXV010001076">
    <property type="protein sequence ID" value="CAB0040951.1"/>
    <property type="molecule type" value="Genomic_DNA"/>
</dbReference>
<sequence length="117" mass="13177">MSKRKRSNVDDLAVIKRINYDETTECVKLSSMSDIVKSWTVRGEVSSVSCVRTCTIGKSQKSVFNFELRDDTGVVRATAYGKTADKIHDKLQLQLLCINIKGLLFAYLTIDVVRVMI</sequence>